<accession>A0A0L0VC62</accession>
<dbReference type="SUPFAM" id="SSF56112">
    <property type="entry name" value="Protein kinase-like (PK-like)"/>
    <property type="match status" value="1"/>
</dbReference>
<evidence type="ECO:0000256" key="6">
    <source>
        <dbReference type="SAM" id="MobiDB-lite"/>
    </source>
</evidence>
<dbReference type="Proteomes" id="UP000054564">
    <property type="component" value="Unassembled WGS sequence"/>
</dbReference>
<name>A0A0L0VC62_9BASI</name>
<dbReference type="EMBL" id="AJIL01000080">
    <property type="protein sequence ID" value="KNE96559.1"/>
    <property type="molecule type" value="Genomic_DNA"/>
</dbReference>
<feature type="domain" description="Alpha-type protein kinase" evidence="7">
    <location>
        <begin position="138"/>
        <end position="369"/>
    </location>
</feature>
<dbReference type="PANTHER" id="PTHR45992:SF2">
    <property type="entry name" value="EUKARYOTIC ELONGATION FACTOR 2 KINASE"/>
    <property type="match status" value="1"/>
</dbReference>
<dbReference type="InterPro" id="IPR004166">
    <property type="entry name" value="a-kinase_dom"/>
</dbReference>
<evidence type="ECO:0000256" key="2">
    <source>
        <dbReference type="ARBA" id="ARBA00022679"/>
    </source>
</evidence>
<dbReference type="Pfam" id="PF02816">
    <property type="entry name" value="Alpha_kinase"/>
    <property type="match status" value="1"/>
</dbReference>
<proteinExistence type="predicted"/>
<dbReference type="GO" id="GO:0031037">
    <property type="term" value="P:myosin II filament disassembly"/>
    <property type="evidence" value="ECO:0007669"/>
    <property type="project" value="TreeGrafter"/>
</dbReference>
<evidence type="ECO:0000259" key="7">
    <source>
        <dbReference type="PROSITE" id="PS51158"/>
    </source>
</evidence>
<evidence type="ECO:0000313" key="8">
    <source>
        <dbReference type="EMBL" id="KNE96559.1"/>
    </source>
</evidence>
<reference evidence="9" key="1">
    <citation type="submission" date="2014-03" db="EMBL/GenBank/DDBJ databases">
        <title>The Genome Sequence of Puccinia striiformis f. sp. tritici PST-78.</title>
        <authorList>
            <consortium name="The Broad Institute Genome Sequencing Platform"/>
            <person name="Cuomo C."/>
            <person name="Hulbert S."/>
            <person name="Chen X."/>
            <person name="Walker B."/>
            <person name="Young S.K."/>
            <person name="Zeng Q."/>
            <person name="Gargeya S."/>
            <person name="Fitzgerald M."/>
            <person name="Haas B."/>
            <person name="Abouelleil A."/>
            <person name="Alvarado L."/>
            <person name="Arachchi H.M."/>
            <person name="Berlin A.M."/>
            <person name="Chapman S.B."/>
            <person name="Goldberg J."/>
            <person name="Griggs A."/>
            <person name="Gujja S."/>
            <person name="Hansen M."/>
            <person name="Howarth C."/>
            <person name="Imamovic A."/>
            <person name="Larimer J."/>
            <person name="McCowan C."/>
            <person name="Montmayeur A."/>
            <person name="Murphy C."/>
            <person name="Neiman D."/>
            <person name="Pearson M."/>
            <person name="Priest M."/>
            <person name="Roberts A."/>
            <person name="Saif S."/>
            <person name="Shea T."/>
            <person name="Sisk P."/>
            <person name="Sykes S."/>
            <person name="Wortman J."/>
            <person name="Nusbaum C."/>
            <person name="Birren B."/>
        </authorList>
    </citation>
    <scope>NUCLEOTIDE SEQUENCE [LARGE SCALE GENOMIC DNA]</scope>
    <source>
        <strain evidence="9">race PST-78</strain>
    </source>
</reference>
<comment type="caution">
    <text evidence="8">The sequence shown here is derived from an EMBL/GenBank/DDBJ whole genome shotgun (WGS) entry which is preliminary data.</text>
</comment>
<feature type="region of interest" description="Disordered" evidence="6">
    <location>
        <begin position="382"/>
        <end position="401"/>
    </location>
</feature>
<feature type="region of interest" description="Disordered" evidence="6">
    <location>
        <begin position="18"/>
        <end position="85"/>
    </location>
</feature>
<dbReference type="GO" id="GO:0005524">
    <property type="term" value="F:ATP binding"/>
    <property type="evidence" value="ECO:0007669"/>
    <property type="project" value="UniProtKB-KW"/>
</dbReference>
<gene>
    <name evidence="8" type="ORF">PSTG_10118</name>
</gene>
<protein>
    <recommendedName>
        <fullName evidence="7">Alpha-type protein kinase domain-containing protein</fullName>
    </recommendedName>
</protein>
<dbReference type="AlphaFoldDB" id="A0A0L0VC62"/>
<keyword evidence="4" id="KW-0418">Kinase</keyword>
<keyword evidence="2" id="KW-0808">Transferase</keyword>
<evidence type="ECO:0000256" key="1">
    <source>
        <dbReference type="ARBA" id="ARBA00022527"/>
    </source>
</evidence>
<dbReference type="PROSITE" id="PS51158">
    <property type="entry name" value="ALPHA_KINASE"/>
    <property type="match status" value="1"/>
</dbReference>
<dbReference type="STRING" id="1165861.A0A0L0VC62"/>
<feature type="compositionally biased region" description="Basic residues" evidence="6">
    <location>
        <begin position="390"/>
        <end position="401"/>
    </location>
</feature>
<evidence type="ECO:0000256" key="3">
    <source>
        <dbReference type="ARBA" id="ARBA00022741"/>
    </source>
</evidence>
<dbReference type="Gene3D" id="3.20.200.10">
    <property type="entry name" value="MHCK/EF2 kinase"/>
    <property type="match status" value="1"/>
</dbReference>
<evidence type="ECO:0000256" key="5">
    <source>
        <dbReference type="ARBA" id="ARBA00022840"/>
    </source>
</evidence>
<evidence type="ECO:0000256" key="4">
    <source>
        <dbReference type="ARBA" id="ARBA00022777"/>
    </source>
</evidence>
<dbReference type="GO" id="GO:1903013">
    <property type="term" value="P:response to differentiation-inducing factor 1"/>
    <property type="evidence" value="ECO:0007669"/>
    <property type="project" value="TreeGrafter"/>
</dbReference>
<dbReference type="OrthoDB" id="301415at2759"/>
<organism evidence="8 9">
    <name type="scientific">Puccinia striiformis f. sp. tritici PST-78</name>
    <dbReference type="NCBI Taxonomy" id="1165861"/>
    <lineage>
        <taxon>Eukaryota</taxon>
        <taxon>Fungi</taxon>
        <taxon>Dikarya</taxon>
        <taxon>Basidiomycota</taxon>
        <taxon>Pucciniomycotina</taxon>
        <taxon>Pucciniomycetes</taxon>
        <taxon>Pucciniales</taxon>
        <taxon>Pucciniaceae</taxon>
        <taxon>Puccinia</taxon>
    </lineage>
</organism>
<keyword evidence="9" id="KW-1185">Reference proteome</keyword>
<keyword evidence="3" id="KW-0547">Nucleotide-binding</keyword>
<evidence type="ECO:0000313" key="9">
    <source>
        <dbReference type="Proteomes" id="UP000054564"/>
    </source>
</evidence>
<dbReference type="CDD" id="cd04515">
    <property type="entry name" value="Alpha_kinase"/>
    <property type="match status" value="1"/>
</dbReference>
<dbReference type="GO" id="GO:0004674">
    <property type="term" value="F:protein serine/threonine kinase activity"/>
    <property type="evidence" value="ECO:0007669"/>
    <property type="project" value="UniProtKB-KW"/>
</dbReference>
<dbReference type="InterPro" id="IPR051852">
    <property type="entry name" value="Alpha-type_PK"/>
</dbReference>
<sequence length="447" mass="48728">MKTDLAHHTIIAMSSQLPKVSCHPLPEPASMDTEAGQHPDLLDDDGSQENHSDSYSPPPSRATSSSALAKRPHRSTTDPGRIKKEGDWALGGIACTMPRGGQGSLNTQLGRLGHGGGVLNLNPLGWTNGLRLIFDASSLSSAIDPLKTETTPITLKIYKHRKFGEGSMRRAYQADVKVSDDKNATIAQYVAKIRYHDPIPSIENHATNTLMYQASALLLSQFKKIVTHCHQLKSYHTKASKMDIVRHAVVVIGELRKPEEVYFLEARLEGKYVKYCINIDFTVGDETDQVDPTFSELMSALTHSSFHNSSRKSLICDLQGVDGVITDPQIIDVDASRWAGGNNSEYGIARFTEAHECNPVCDALNLTPPEIIMMEGVSSLHAGQPGSHVTTKKPHTHHNTARNHQVIPDSKTAPICTASLQGSRGSIHHLLSGNEGPLPDANSLFHI</sequence>
<keyword evidence="5" id="KW-0067">ATP-binding</keyword>
<dbReference type="InterPro" id="IPR011009">
    <property type="entry name" value="Kinase-like_dom_sf"/>
</dbReference>
<keyword evidence="1" id="KW-0723">Serine/threonine-protein kinase</keyword>
<dbReference type="PANTHER" id="PTHR45992">
    <property type="entry name" value="EUKARYOTIC ELONGATION FACTOR 2 KINASE-RELATED"/>
    <property type="match status" value="1"/>
</dbReference>
<dbReference type="SMART" id="SM00811">
    <property type="entry name" value="Alpha_kinase"/>
    <property type="match status" value="1"/>
</dbReference>